<keyword evidence="5" id="KW-1185">Reference proteome</keyword>
<dbReference type="SMART" id="SM00327">
    <property type="entry name" value="VWA"/>
    <property type="match status" value="1"/>
</dbReference>
<reference evidence="4 5" key="1">
    <citation type="submission" date="2024-10" db="EMBL/GenBank/DDBJ databases">
        <title>The Natural Products Discovery Center: Release of the First 8490 Sequenced Strains for Exploring Actinobacteria Biosynthetic Diversity.</title>
        <authorList>
            <person name="Kalkreuter E."/>
            <person name="Kautsar S.A."/>
            <person name="Yang D."/>
            <person name="Bader C.D."/>
            <person name="Teijaro C.N."/>
            <person name="Fluegel L."/>
            <person name="Davis C.M."/>
            <person name="Simpson J.R."/>
            <person name="Lauterbach L."/>
            <person name="Steele A.D."/>
            <person name="Gui C."/>
            <person name="Meng S."/>
            <person name="Li G."/>
            <person name="Viehrig K."/>
            <person name="Ye F."/>
            <person name="Su P."/>
            <person name="Kiefer A.F."/>
            <person name="Nichols A."/>
            <person name="Cepeda A.J."/>
            <person name="Yan W."/>
            <person name="Fan B."/>
            <person name="Jiang Y."/>
            <person name="Adhikari A."/>
            <person name="Zheng C.-J."/>
            <person name="Schuster L."/>
            <person name="Cowan T.M."/>
            <person name="Smanski M.J."/>
            <person name="Chevrette M.G."/>
            <person name="De Carvalho L.P.S."/>
            <person name="Shen B."/>
        </authorList>
    </citation>
    <scope>NUCLEOTIDE SEQUENCE [LARGE SCALE GENOMIC DNA]</scope>
    <source>
        <strain evidence="4 5">NPDC019481</strain>
    </source>
</reference>
<evidence type="ECO:0000256" key="1">
    <source>
        <dbReference type="SAM" id="MobiDB-lite"/>
    </source>
</evidence>
<name>A0ABW7XJ64_9MICO</name>
<proteinExistence type="predicted"/>
<evidence type="ECO:0000313" key="5">
    <source>
        <dbReference type="Proteomes" id="UP001611580"/>
    </source>
</evidence>
<feature type="compositionally biased region" description="Pro residues" evidence="1">
    <location>
        <begin position="661"/>
        <end position="693"/>
    </location>
</feature>
<dbReference type="InterPro" id="IPR002035">
    <property type="entry name" value="VWF_A"/>
</dbReference>
<dbReference type="Proteomes" id="UP001611580">
    <property type="component" value="Unassembled WGS sequence"/>
</dbReference>
<dbReference type="SUPFAM" id="SSF53300">
    <property type="entry name" value="vWA-like"/>
    <property type="match status" value="1"/>
</dbReference>
<feature type="region of interest" description="Disordered" evidence="1">
    <location>
        <begin position="657"/>
        <end position="720"/>
    </location>
</feature>
<evidence type="ECO:0000313" key="4">
    <source>
        <dbReference type="EMBL" id="MFI2487398.1"/>
    </source>
</evidence>
<evidence type="ECO:0000259" key="3">
    <source>
        <dbReference type="PROSITE" id="PS50234"/>
    </source>
</evidence>
<dbReference type="EMBL" id="JBIRYI010000006">
    <property type="protein sequence ID" value="MFI2487398.1"/>
    <property type="molecule type" value="Genomic_DNA"/>
</dbReference>
<feature type="transmembrane region" description="Helical" evidence="2">
    <location>
        <begin position="727"/>
        <end position="745"/>
    </location>
</feature>
<comment type="caution">
    <text evidence="4">The sequence shown here is derived from an EMBL/GenBank/DDBJ whole genome shotgun (WGS) entry which is preliminary data.</text>
</comment>
<feature type="compositionally biased region" description="Gly residues" evidence="1">
    <location>
        <begin position="694"/>
        <end position="711"/>
    </location>
</feature>
<dbReference type="Gene3D" id="3.40.50.410">
    <property type="entry name" value="von Willebrand factor, type A domain"/>
    <property type="match status" value="1"/>
</dbReference>
<accession>A0ABW7XJ64</accession>
<sequence length="760" mass="75781">MTRRTPSRTAWCAALGALLVLGGTGVIPAGASGPPPVRSAVLPVAVPAPAPDESVVTVVVGGDRTGTRTVAPLAGTTLGLFATADAADPVDPDWGLCTSDADGDCSFVVPDTAPGGANAGAQWFVRQVEAPSGWFTNPNLRTGPGSGSSSTNSPYVFQTPALAAGATYSSTSDFMVGTAGSGRPVTDSEGVWQQSRTNPTLPEQCGLDVALVLDLSSSVSSSELVALKGAADTFTDALVGTPSRMAVFSFDGASPSTSVGANVPDLANVATQAGADEFKAVYADWTTGSGTNWDRGLWAVADAAPDYELTVVITDGNPTRFSADPLLGTGGTTHFRDVENGIYSANAVKGEGSRLVALGVGDGVDDVTQLNLRALSGPTLFDGTNVLEADYFDADDYAEAGAALQDLALSQCQGSVSVFKEIVPAQNTGDDISGSVPAGAGWVFDASAAAPGVTVDPATATTTDDGTGGVSFDLEYPTGTLTSDVTVAETQQPGYELVAPGGQNAVCVNRSTGDPVAVTNVDDAARPGFVLDLPATELVSCTVYNRPSAGVVVDKEWVIDGETFADGEQPDGFTAQASLTGPGAAEPAPQPWGVAREGYDVGEAVTVDETAQVPEDCTADDAVVTSVDGDPAEAALPYGTTAALPFREVVVTNTVTCATPSPSPTPTVTPTPGPTGSPTPPGPGDGSTPPPGGGPGGGSGTGGSGPGGSGPGTSSPGAGLAATGADVTAVLGLTVVLLACGWALIRAARRRTVAVRAGDR</sequence>
<keyword evidence="2" id="KW-0812">Transmembrane</keyword>
<keyword evidence="2" id="KW-0472">Membrane</keyword>
<dbReference type="PROSITE" id="PS50234">
    <property type="entry name" value="VWFA"/>
    <property type="match status" value="1"/>
</dbReference>
<keyword evidence="2" id="KW-1133">Transmembrane helix</keyword>
<organism evidence="4 5">
    <name type="scientific">Promicromonospora kroppenstedtii</name>
    <dbReference type="NCBI Taxonomy" id="440482"/>
    <lineage>
        <taxon>Bacteria</taxon>
        <taxon>Bacillati</taxon>
        <taxon>Actinomycetota</taxon>
        <taxon>Actinomycetes</taxon>
        <taxon>Micrococcales</taxon>
        <taxon>Promicromonosporaceae</taxon>
        <taxon>Promicromonospora</taxon>
    </lineage>
</organism>
<feature type="domain" description="VWFA" evidence="3">
    <location>
        <begin position="208"/>
        <end position="422"/>
    </location>
</feature>
<evidence type="ECO:0000256" key="2">
    <source>
        <dbReference type="SAM" id="Phobius"/>
    </source>
</evidence>
<dbReference type="InterPro" id="IPR036465">
    <property type="entry name" value="vWFA_dom_sf"/>
</dbReference>
<dbReference type="RefSeq" id="WP_397404080.1">
    <property type="nucleotide sequence ID" value="NZ_JBIRYI010000006.1"/>
</dbReference>
<gene>
    <name evidence="4" type="ORF">ACH47X_10845</name>
</gene>
<protein>
    <recommendedName>
        <fullName evidence="3">VWFA domain-containing protein</fullName>
    </recommendedName>
</protein>